<organism evidence="1 2">
    <name type="scientific">Coniosporium uncinatum</name>
    <dbReference type="NCBI Taxonomy" id="93489"/>
    <lineage>
        <taxon>Eukaryota</taxon>
        <taxon>Fungi</taxon>
        <taxon>Dikarya</taxon>
        <taxon>Ascomycota</taxon>
        <taxon>Pezizomycotina</taxon>
        <taxon>Dothideomycetes</taxon>
        <taxon>Dothideomycetes incertae sedis</taxon>
        <taxon>Coniosporium</taxon>
    </lineage>
</organism>
<gene>
    <name evidence="1" type="ORF">LTS18_013574</name>
</gene>
<accession>A0ACC3DHY6</accession>
<proteinExistence type="predicted"/>
<comment type="caution">
    <text evidence="1">The sequence shown here is derived from an EMBL/GenBank/DDBJ whole genome shotgun (WGS) entry which is preliminary data.</text>
</comment>
<sequence>MRATGKYWLLSSAMMLILVAAQAIVTGTFNDNAPEWIEYVALALNGLGYGGMLTITLLALISAVSHADQAVATSASYAFRSTGSTIGITIAGSVFQNMLKKQLHARLDGMKGADEIIARLRDSIDEIKNVPSSIRDDVLQAYIVSLRSVWAVLLGLAVLSLVVSLGMRENVLHKNLARK</sequence>
<evidence type="ECO:0000313" key="2">
    <source>
        <dbReference type="Proteomes" id="UP001186974"/>
    </source>
</evidence>
<reference evidence="1" key="1">
    <citation type="submission" date="2024-09" db="EMBL/GenBank/DDBJ databases">
        <title>Black Yeasts Isolated from many extreme environments.</title>
        <authorList>
            <person name="Coleine C."/>
            <person name="Stajich J.E."/>
            <person name="Selbmann L."/>
        </authorList>
    </citation>
    <scope>NUCLEOTIDE SEQUENCE</scope>
    <source>
        <strain evidence="1">CCFEE 5737</strain>
    </source>
</reference>
<protein>
    <submittedName>
        <fullName evidence="1">Uncharacterized protein</fullName>
    </submittedName>
</protein>
<evidence type="ECO:0000313" key="1">
    <source>
        <dbReference type="EMBL" id="KAK3076226.1"/>
    </source>
</evidence>
<dbReference type="EMBL" id="JAWDJW010004210">
    <property type="protein sequence ID" value="KAK3076226.1"/>
    <property type="molecule type" value="Genomic_DNA"/>
</dbReference>
<keyword evidence="2" id="KW-1185">Reference proteome</keyword>
<name>A0ACC3DHY6_9PEZI</name>
<dbReference type="Proteomes" id="UP001186974">
    <property type="component" value="Unassembled WGS sequence"/>
</dbReference>